<protein>
    <recommendedName>
        <fullName evidence="4">DUF3311 domain-containing protein</fullName>
    </recommendedName>
</protein>
<evidence type="ECO:0000313" key="3">
    <source>
        <dbReference type="Proteomes" id="UP000632498"/>
    </source>
</evidence>
<keyword evidence="1" id="KW-0812">Transmembrane</keyword>
<gene>
    <name evidence="2" type="ORF">GCM10011332_19050</name>
</gene>
<reference evidence="2" key="1">
    <citation type="journal article" date="2014" name="Int. J. Syst. Evol. Microbiol.">
        <title>Complete genome sequence of Corynebacterium casei LMG S-19264T (=DSM 44701T), isolated from a smear-ripened cheese.</title>
        <authorList>
            <consortium name="US DOE Joint Genome Institute (JGI-PGF)"/>
            <person name="Walter F."/>
            <person name="Albersmeier A."/>
            <person name="Kalinowski J."/>
            <person name="Ruckert C."/>
        </authorList>
    </citation>
    <scope>NUCLEOTIDE SEQUENCE</scope>
    <source>
        <strain evidence="2">CGMCC 1.15254</strain>
    </source>
</reference>
<accession>A0A917C2Q2</accession>
<evidence type="ECO:0000313" key="2">
    <source>
        <dbReference type="EMBL" id="GGF65138.1"/>
    </source>
</evidence>
<name>A0A917C2Q2_9PROT</name>
<dbReference type="EMBL" id="BMHV01000012">
    <property type="protein sequence ID" value="GGF65138.1"/>
    <property type="molecule type" value="Genomic_DNA"/>
</dbReference>
<dbReference type="RefSeq" id="WP_188664244.1">
    <property type="nucleotide sequence ID" value="NZ_BMHV01000012.1"/>
</dbReference>
<organism evidence="2 3">
    <name type="scientific">Terasakiella brassicae</name>
    <dbReference type="NCBI Taxonomy" id="1634917"/>
    <lineage>
        <taxon>Bacteria</taxon>
        <taxon>Pseudomonadati</taxon>
        <taxon>Pseudomonadota</taxon>
        <taxon>Alphaproteobacteria</taxon>
        <taxon>Rhodospirillales</taxon>
        <taxon>Terasakiellaceae</taxon>
        <taxon>Terasakiella</taxon>
    </lineage>
</organism>
<dbReference type="AlphaFoldDB" id="A0A917C2Q2"/>
<reference evidence="2" key="2">
    <citation type="submission" date="2020-09" db="EMBL/GenBank/DDBJ databases">
        <authorList>
            <person name="Sun Q."/>
            <person name="Zhou Y."/>
        </authorList>
    </citation>
    <scope>NUCLEOTIDE SEQUENCE</scope>
    <source>
        <strain evidence="2">CGMCC 1.15254</strain>
    </source>
</reference>
<feature type="transmembrane region" description="Helical" evidence="1">
    <location>
        <begin position="42"/>
        <end position="64"/>
    </location>
</feature>
<feature type="transmembrane region" description="Helical" evidence="1">
    <location>
        <begin position="12"/>
        <end position="30"/>
    </location>
</feature>
<evidence type="ECO:0008006" key="4">
    <source>
        <dbReference type="Google" id="ProtNLM"/>
    </source>
</evidence>
<keyword evidence="1" id="KW-1133">Transmembrane helix</keyword>
<keyword evidence="3" id="KW-1185">Reference proteome</keyword>
<sequence length="80" mass="8861">MQRPGITRERLVGLCMLGALLFSPALISLFDRGGNTTFFGVPVLLVYLFGVWGGLILVAAILIIRRYYEMSNPIDLGEED</sequence>
<evidence type="ECO:0000256" key="1">
    <source>
        <dbReference type="SAM" id="Phobius"/>
    </source>
</evidence>
<dbReference type="Proteomes" id="UP000632498">
    <property type="component" value="Unassembled WGS sequence"/>
</dbReference>
<comment type="caution">
    <text evidence="2">The sequence shown here is derived from an EMBL/GenBank/DDBJ whole genome shotgun (WGS) entry which is preliminary data.</text>
</comment>
<keyword evidence="1" id="KW-0472">Membrane</keyword>
<proteinExistence type="predicted"/>